<dbReference type="EMBL" id="SMBP01000001">
    <property type="protein sequence ID" value="TCU63581.1"/>
    <property type="molecule type" value="Genomic_DNA"/>
</dbReference>
<dbReference type="AlphaFoldDB" id="A0A4R3TM78"/>
<sequence>MSLWKKVTSFLFEETEADIIAEDDLEAISLKEKEAKTVDKEPQNTPKQADLESVKKEQTPIKQETRKFVSIDLETKKEPAKEVKQPKETIKSRPVMKKEEKKEYEFTPVISPIFGAKEENAKAKTSTKTPNVNMPRARKRKENPLGTIISPYYGVNELEEFEEEAKKDIEKKAKSKQEEIIMTETRDELSSQEMPADLLQKVEEEEEHTLPLEAILADDDTDTEDLLQISLFGDSTPIKEAESNIKDVTEK</sequence>
<protein>
    <recommendedName>
        <fullName evidence="4">Internalin</fullName>
    </recommendedName>
</protein>
<evidence type="ECO:0000313" key="2">
    <source>
        <dbReference type="EMBL" id="TCU63581.1"/>
    </source>
</evidence>
<gene>
    <name evidence="2" type="ORF">EDD61_101235</name>
</gene>
<comment type="caution">
    <text evidence="2">The sequence shown here is derived from an EMBL/GenBank/DDBJ whole genome shotgun (WGS) entry which is preliminary data.</text>
</comment>
<feature type="compositionally biased region" description="Polar residues" evidence="1">
    <location>
        <begin position="123"/>
        <end position="132"/>
    </location>
</feature>
<dbReference type="RefSeq" id="WP_132223386.1">
    <property type="nucleotide sequence ID" value="NZ_JANKBG010000001.1"/>
</dbReference>
<reference evidence="2 3" key="1">
    <citation type="submission" date="2019-03" db="EMBL/GenBank/DDBJ databases">
        <title>Genomic Encyclopedia of Type Strains, Phase IV (KMG-IV): sequencing the most valuable type-strain genomes for metagenomic binning, comparative biology and taxonomic classification.</title>
        <authorList>
            <person name="Goeker M."/>
        </authorList>
    </citation>
    <scope>NUCLEOTIDE SEQUENCE [LARGE SCALE GENOMIC DNA]</scope>
    <source>
        <strain evidence="2 3">DSM 29481</strain>
    </source>
</reference>
<name>A0A4R3TM78_9FIRM</name>
<feature type="compositionally biased region" description="Basic and acidic residues" evidence="1">
    <location>
        <begin position="49"/>
        <end position="59"/>
    </location>
</feature>
<evidence type="ECO:0000313" key="3">
    <source>
        <dbReference type="Proteomes" id="UP000295773"/>
    </source>
</evidence>
<accession>A0A4R3TM78</accession>
<dbReference type="Proteomes" id="UP000295773">
    <property type="component" value="Unassembled WGS sequence"/>
</dbReference>
<evidence type="ECO:0008006" key="4">
    <source>
        <dbReference type="Google" id="ProtNLM"/>
    </source>
</evidence>
<feature type="region of interest" description="Disordered" evidence="1">
    <location>
        <begin position="170"/>
        <end position="207"/>
    </location>
</feature>
<feature type="region of interest" description="Disordered" evidence="1">
    <location>
        <begin position="36"/>
        <end position="59"/>
    </location>
</feature>
<organism evidence="2 3">
    <name type="scientific">Longicatena caecimuris</name>
    <dbReference type="NCBI Taxonomy" id="1796635"/>
    <lineage>
        <taxon>Bacteria</taxon>
        <taxon>Bacillati</taxon>
        <taxon>Bacillota</taxon>
        <taxon>Erysipelotrichia</taxon>
        <taxon>Erysipelotrichales</taxon>
        <taxon>Erysipelotrichaceae</taxon>
        <taxon>Longicatena</taxon>
    </lineage>
</organism>
<feature type="compositionally biased region" description="Basic and acidic residues" evidence="1">
    <location>
        <begin position="170"/>
        <end position="189"/>
    </location>
</feature>
<proteinExistence type="predicted"/>
<keyword evidence="3" id="KW-1185">Reference proteome</keyword>
<evidence type="ECO:0000256" key="1">
    <source>
        <dbReference type="SAM" id="MobiDB-lite"/>
    </source>
</evidence>
<feature type="region of interest" description="Disordered" evidence="1">
    <location>
        <begin position="120"/>
        <end position="145"/>
    </location>
</feature>